<dbReference type="STRING" id="578462.A0A0L0SSY4"/>
<keyword evidence="7" id="KW-0206">Cytoskeleton</keyword>
<dbReference type="EMBL" id="GG745348">
    <property type="protein sequence ID" value="KNE65606.1"/>
    <property type="molecule type" value="Genomic_DNA"/>
</dbReference>
<evidence type="ECO:0000256" key="4">
    <source>
        <dbReference type="ARBA" id="ARBA00022574"/>
    </source>
</evidence>
<dbReference type="SUPFAM" id="SSF50998">
    <property type="entry name" value="Quinoprotein alcohol dehydrogenase-like"/>
    <property type="match status" value="1"/>
</dbReference>
<reference evidence="12" key="2">
    <citation type="submission" date="2009-11" db="EMBL/GenBank/DDBJ databases">
        <title>The Genome Sequence of Allomyces macrogynus strain ATCC 38327.</title>
        <authorList>
            <consortium name="The Broad Institute Genome Sequencing Platform"/>
            <person name="Russ C."/>
            <person name="Cuomo C."/>
            <person name="Shea T."/>
            <person name="Young S.K."/>
            <person name="Zeng Q."/>
            <person name="Koehrsen M."/>
            <person name="Haas B."/>
            <person name="Borodovsky M."/>
            <person name="Guigo R."/>
            <person name="Alvarado L."/>
            <person name="Berlin A."/>
            <person name="Borenstein D."/>
            <person name="Chen Z."/>
            <person name="Engels R."/>
            <person name="Freedman E."/>
            <person name="Gellesch M."/>
            <person name="Goldberg J."/>
            <person name="Griggs A."/>
            <person name="Gujja S."/>
            <person name="Heiman D."/>
            <person name="Hepburn T."/>
            <person name="Howarth C."/>
            <person name="Jen D."/>
            <person name="Larson L."/>
            <person name="Lewis B."/>
            <person name="Mehta T."/>
            <person name="Park D."/>
            <person name="Pearson M."/>
            <person name="Roberts A."/>
            <person name="Saif S."/>
            <person name="Shenoy N."/>
            <person name="Sisk P."/>
            <person name="Stolte C."/>
            <person name="Sykes S."/>
            <person name="Walk T."/>
            <person name="White J."/>
            <person name="Yandava C."/>
            <person name="Burger G."/>
            <person name="Gray M.W."/>
            <person name="Holland P.W.H."/>
            <person name="King N."/>
            <person name="Lang F.B.F."/>
            <person name="Roger A.J."/>
            <person name="Ruiz-Trillo I."/>
            <person name="Lander E."/>
            <person name="Nusbaum C."/>
        </authorList>
    </citation>
    <scope>NUCLEOTIDE SEQUENCE [LARGE SCALE GENOMIC DNA]</scope>
    <source>
        <strain evidence="12">ATCC 38327</strain>
    </source>
</reference>
<evidence type="ECO:0000256" key="10">
    <source>
        <dbReference type="SAM" id="MobiDB-lite"/>
    </source>
</evidence>
<keyword evidence="5" id="KW-0677">Repeat</keyword>
<feature type="region of interest" description="Disordered" evidence="10">
    <location>
        <begin position="1516"/>
        <end position="1555"/>
    </location>
</feature>
<keyword evidence="12" id="KW-1185">Reference proteome</keyword>
<dbReference type="Gene3D" id="2.130.10.10">
    <property type="entry name" value="YVTN repeat-like/Quinoprotein amine dehydrogenase"/>
    <property type="match status" value="1"/>
</dbReference>
<keyword evidence="3" id="KW-0963">Cytoplasm</keyword>
<name>A0A0L0SSY4_ALLM3</name>
<evidence type="ECO:0000256" key="7">
    <source>
        <dbReference type="ARBA" id="ARBA00023212"/>
    </source>
</evidence>
<evidence type="ECO:0000256" key="2">
    <source>
        <dbReference type="ARBA" id="ARBA00004245"/>
    </source>
</evidence>
<dbReference type="eggNOG" id="ENOG502QQ39">
    <property type="taxonomic scope" value="Eukaryota"/>
</dbReference>
<evidence type="ECO:0000313" key="12">
    <source>
        <dbReference type="Proteomes" id="UP000054350"/>
    </source>
</evidence>
<accession>A0A0L0SSY4</accession>
<comment type="subcellular location">
    <subcellularLocation>
        <location evidence="1">Cell projection</location>
        <location evidence="1">Cilium</location>
    </subcellularLocation>
    <subcellularLocation>
        <location evidence="2">Cytoplasm</location>
        <location evidence="2">Cytoskeleton</location>
    </subcellularLocation>
</comment>
<reference evidence="11 12" key="1">
    <citation type="submission" date="2009-11" db="EMBL/GenBank/DDBJ databases">
        <title>Annotation of Allomyces macrogynus ATCC 38327.</title>
        <authorList>
            <consortium name="The Broad Institute Genome Sequencing Platform"/>
            <person name="Russ C."/>
            <person name="Cuomo C."/>
            <person name="Burger G."/>
            <person name="Gray M.W."/>
            <person name="Holland P.W.H."/>
            <person name="King N."/>
            <person name="Lang F.B.F."/>
            <person name="Roger A.J."/>
            <person name="Ruiz-Trillo I."/>
            <person name="Young S.K."/>
            <person name="Zeng Q."/>
            <person name="Gargeya S."/>
            <person name="Fitzgerald M."/>
            <person name="Haas B."/>
            <person name="Abouelleil A."/>
            <person name="Alvarado L."/>
            <person name="Arachchi H.M."/>
            <person name="Berlin A."/>
            <person name="Chapman S.B."/>
            <person name="Gearin G."/>
            <person name="Goldberg J."/>
            <person name="Griggs A."/>
            <person name="Gujja S."/>
            <person name="Hansen M."/>
            <person name="Heiman D."/>
            <person name="Howarth C."/>
            <person name="Larimer J."/>
            <person name="Lui A."/>
            <person name="MacDonald P.J.P."/>
            <person name="McCowen C."/>
            <person name="Montmayeur A."/>
            <person name="Murphy C."/>
            <person name="Neiman D."/>
            <person name="Pearson M."/>
            <person name="Priest M."/>
            <person name="Roberts A."/>
            <person name="Saif S."/>
            <person name="Shea T."/>
            <person name="Sisk P."/>
            <person name="Stolte C."/>
            <person name="Sykes S."/>
            <person name="Wortman J."/>
            <person name="Nusbaum C."/>
            <person name="Birren B."/>
        </authorList>
    </citation>
    <scope>NUCLEOTIDE SEQUENCE [LARGE SCALE GENOMIC DNA]</scope>
    <source>
        <strain evidence="11 12">ATCC 38327</strain>
    </source>
</reference>
<dbReference type="GO" id="GO:0005930">
    <property type="term" value="C:axoneme"/>
    <property type="evidence" value="ECO:0007669"/>
    <property type="project" value="TreeGrafter"/>
</dbReference>
<evidence type="ECO:0000256" key="1">
    <source>
        <dbReference type="ARBA" id="ARBA00004138"/>
    </source>
</evidence>
<evidence type="ECO:0008006" key="13">
    <source>
        <dbReference type="Google" id="ProtNLM"/>
    </source>
</evidence>
<dbReference type="InterPro" id="IPR015943">
    <property type="entry name" value="WD40/YVTN_repeat-like_dom_sf"/>
</dbReference>
<proteinExistence type="predicted"/>
<gene>
    <name evidence="11" type="ORF">AMAG_09587</name>
</gene>
<evidence type="ECO:0000256" key="5">
    <source>
        <dbReference type="ARBA" id="ARBA00022737"/>
    </source>
</evidence>
<dbReference type="GO" id="GO:0060271">
    <property type="term" value="P:cilium assembly"/>
    <property type="evidence" value="ECO:0007669"/>
    <property type="project" value="TreeGrafter"/>
</dbReference>
<evidence type="ECO:0000313" key="11">
    <source>
        <dbReference type="EMBL" id="KNE65606.1"/>
    </source>
</evidence>
<dbReference type="InterPro" id="IPR011047">
    <property type="entry name" value="Quinoprotein_ADH-like_sf"/>
</dbReference>
<evidence type="ECO:0000256" key="3">
    <source>
        <dbReference type="ARBA" id="ARBA00022490"/>
    </source>
</evidence>
<dbReference type="PANTHER" id="PTHR14885:SF1">
    <property type="entry name" value="CILIA- AND FLAGELLA-ASSOCIATED PROTEIN 43"/>
    <property type="match status" value="1"/>
</dbReference>
<organism evidence="11 12">
    <name type="scientific">Allomyces macrogynus (strain ATCC 38327)</name>
    <name type="common">Allomyces javanicus var. macrogynus</name>
    <dbReference type="NCBI Taxonomy" id="578462"/>
    <lineage>
        <taxon>Eukaryota</taxon>
        <taxon>Fungi</taxon>
        <taxon>Fungi incertae sedis</taxon>
        <taxon>Blastocladiomycota</taxon>
        <taxon>Blastocladiomycetes</taxon>
        <taxon>Blastocladiales</taxon>
        <taxon>Blastocladiaceae</taxon>
        <taxon>Allomyces</taxon>
    </lineage>
</organism>
<keyword evidence="4" id="KW-0853">WD repeat</keyword>
<dbReference type="OrthoDB" id="64353at2759"/>
<dbReference type="VEuPathDB" id="FungiDB:AMAG_09587"/>
<dbReference type="PANTHER" id="PTHR14885">
    <property type="entry name" value="CILIA- AND FLAGELLA-ASSOCIATED PROTEIN 43-RELATED"/>
    <property type="match status" value="1"/>
</dbReference>
<sequence length="1555" mass="167454">MDVGLFESRGFDPESLPSFVDGDCVLYASGNAIVEAVIDVDQGTVDRRVWLFADGHISALTAAHLDSEAQCLHPAGVTAVVAFVEAGTTSVHLLGYPNANPLGICHQRDTADVDVAKLAITPCARFLVAINALPDFTVSLWDLTGQRTPVCRATGLLSYPPRQIAFPPAPPPLAPDLAADLACDPDRKRRVLASNVRFSVVVNDGDAASLVLFRVTDTFKGPQLTSTAAAPLVRTGELRGIDDTPLAVHQMAWVESAQASGAWEVWATVHDGAGIYAVDAATGAARGVVWQRTPDNAMTFGIAAAGPGRAVVVDEAGALAWFRAVGDDQSEIRFAIEHVLPMAAPGARQIILSPGLASALVVLATSMTAHNPVCTEIDSMYVPNDVVAVGAFPELDVVVMVARDGEAVVLHCADRRALVITSNEVMLVQWTGEEMHELTAVPFFGEPIKAEIEYTSHLLFLALSTSTSKDLAPRQSHVHASRPTTTTTTSHPHGASLVINLDTFTPHMSLPVESPLIDATWDTANDTHVSLAALVQGGDVSVLCVYNVPRPTSSPTSRDNHSPSAASPSLLFRVPDQLMAFALVPSATTGRLICSLTHDCAFKAYTFASATAAAAAAAPGAVATIAATPAVLSTAHTKLFPGPPMLKLVAFGNVLVSASADGVIGIRLIADPERGVRLYGHDGTRDGVVGLACTANFLVSVGFDTVVRTWTWHPGMVSSGMPVGWAEQVAQYIAAERATAAAAAIDKSQLDTVDQVRGKLTAITSRLHDLLSANAAAPESEQVGVADVLINQHHVAQLLDDAQRAVAATRASISAENAAKKAELAAIKAKCWDPMLVHGKAITSLVSGLAVPNFPLRAPDPEVDAQRRMVVALRVAQVMLASGGGGGSEEGQVSAVPDETAPVAPLLFATGELVTDERKRMQMVLLEMHMDDLKCDYNLRFEQCLKQKADDLAKINERYDRRRADEERRKNTADGGRTRALMTMMGGTLEKEERSTAQATVPRPEFMDAKPRAEWSDEEKKVVKEYEKRVATLREEQEKYRKSLETELRKLEASVDEIKLALEQRLHALLDDKFRTNHKIHMAAARILSLVRRLARARADAHETAEAQRAAAAESLPEIRAAVEGLRETYESLVRRDRELEKQVKREFALAGPGVVAPAAAGVGALVPLDTILRMFRKRYRANDAPDAPLVVAPLPESDYVARMTPAQWALLNDLRLKKMQMEAELRFTSGRLQHAQQMAEALVVQSEHQKAESERLSRRAAELAAHQQAHSYDLVELWSLKQGQVDVTPASVVTDYSSAVLLHRASVEQLNGVIAALGKQELDALREMKNYRRGILALDWELKVLAFQAEDVTLKTRDIQLLRVTKTMQEYLRSGDDAGAAAQVATLERQLDHADATFTARLHDRKRAAAKIAKQLKATQEHNNALAQDVMAEQGALDQRSRIHALHRPPTKLPGIDAGGANTITAAAVARTHDAPLAEIAARRRLVDLARAQAQDVAVLAREVQRWRLKTFPAFPPSAEPVSVDDASPGGERNGASPVSPARGMVRVGTSEAK</sequence>
<feature type="coiled-coil region" evidence="9">
    <location>
        <begin position="1016"/>
        <end position="1061"/>
    </location>
</feature>
<feature type="region of interest" description="Disordered" evidence="10">
    <location>
        <begin position="472"/>
        <end position="492"/>
    </location>
</feature>
<keyword evidence="6 9" id="KW-0175">Coiled coil</keyword>
<evidence type="ECO:0000256" key="8">
    <source>
        <dbReference type="ARBA" id="ARBA00023273"/>
    </source>
</evidence>
<evidence type="ECO:0000256" key="6">
    <source>
        <dbReference type="ARBA" id="ARBA00023054"/>
    </source>
</evidence>
<protein>
    <recommendedName>
        <fullName evidence="13">Cilia- and flagella-associated protein 43</fullName>
    </recommendedName>
</protein>
<keyword evidence="8" id="KW-0966">Cell projection</keyword>
<dbReference type="Pfam" id="PF25828">
    <property type="entry name" value="CC_Cfap43"/>
    <property type="match status" value="3"/>
</dbReference>
<dbReference type="Proteomes" id="UP000054350">
    <property type="component" value="Unassembled WGS sequence"/>
</dbReference>
<evidence type="ECO:0000256" key="9">
    <source>
        <dbReference type="SAM" id="Coils"/>
    </source>
</evidence>